<dbReference type="Gene3D" id="3.10.20.370">
    <property type="match status" value="1"/>
</dbReference>
<dbReference type="Gene3D" id="3.10.10.10">
    <property type="entry name" value="HIV Type 1 Reverse Transcriptase, subunit A, domain 1"/>
    <property type="match status" value="1"/>
</dbReference>
<dbReference type="Pfam" id="PF17921">
    <property type="entry name" value="Integrase_H2C2"/>
    <property type="match status" value="1"/>
</dbReference>
<dbReference type="InterPro" id="IPR041588">
    <property type="entry name" value="Integrase_H2C2"/>
</dbReference>
<feature type="coiled-coil region" evidence="4">
    <location>
        <begin position="290"/>
        <end position="317"/>
    </location>
</feature>
<dbReference type="InterPro" id="IPR043128">
    <property type="entry name" value="Rev_trsase/Diguanyl_cyclase"/>
</dbReference>
<dbReference type="Pfam" id="PF00078">
    <property type="entry name" value="RVT_1"/>
    <property type="match status" value="1"/>
</dbReference>
<evidence type="ECO:0000259" key="6">
    <source>
        <dbReference type="Pfam" id="PF00078"/>
    </source>
</evidence>
<evidence type="ECO:0000256" key="3">
    <source>
        <dbReference type="ARBA" id="ARBA00039658"/>
    </source>
</evidence>
<dbReference type="Gene3D" id="1.10.340.70">
    <property type="match status" value="1"/>
</dbReference>
<dbReference type="InterPro" id="IPR041577">
    <property type="entry name" value="RT_RNaseH_2"/>
</dbReference>
<dbReference type="Proteomes" id="UP000830375">
    <property type="component" value="Unassembled WGS sequence"/>
</dbReference>
<proteinExistence type="inferred from homology"/>
<evidence type="ECO:0000256" key="1">
    <source>
        <dbReference type="ARBA" id="ARBA00010879"/>
    </source>
</evidence>
<dbReference type="InterPro" id="IPR048270">
    <property type="entry name" value="PNMA_C"/>
</dbReference>
<dbReference type="PANTHER" id="PTHR37984">
    <property type="entry name" value="PROTEIN CBG26694"/>
    <property type="match status" value="1"/>
</dbReference>
<dbReference type="CDD" id="cd01647">
    <property type="entry name" value="RT_LTR"/>
    <property type="match status" value="1"/>
</dbReference>
<feature type="compositionally biased region" description="Basic and acidic residues" evidence="5">
    <location>
        <begin position="322"/>
        <end position="345"/>
    </location>
</feature>
<evidence type="ECO:0000313" key="11">
    <source>
        <dbReference type="Proteomes" id="UP000830375"/>
    </source>
</evidence>
<dbReference type="InterPro" id="IPR000477">
    <property type="entry name" value="RT_dom"/>
</dbReference>
<keyword evidence="4" id="KW-0175">Coiled coil</keyword>
<dbReference type="Pfam" id="PF14893">
    <property type="entry name" value="PNMA"/>
    <property type="match status" value="1"/>
</dbReference>
<feature type="compositionally biased region" description="Basic residues" evidence="5">
    <location>
        <begin position="362"/>
        <end position="373"/>
    </location>
</feature>
<feature type="region of interest" description="Disordered" evidence="5">
    <location>
        <begin position="322"/>
        <end position="375"/>
    </location>
</feature>
<dbReference type="EMBL" id="JACTAM010002145">
    <property type="protein sequence ID" value="KAI2645727.1"/>
    <property type="molecule type" value="Genomic_DNA"/>
</dbReference>
<evidence type="ECO:0000256" key="2">
    <source>
        <dbReference type="ARBA" id="ARBA00012180"/>
    </source>
</evidence>
<feature type="domain" description="Integrase zinc-binding" evidence="9">
    <location>
        <begin position="1223"/>
        <end position="1278"/>
    </location>
</feature>
<reference evidence="10 11" key="1">
    <citation type="submission" date="2022-01" db="EMBL/GenBank/DDBJ databases">
        <title>A high-quality chromosome-level genome assembly of rohu carp, Labeo rohita.</title>
        <authorList>
            <person name="Arick M.A. II"/>
            <person name="Hsu C.-Y."/>
            <person name="Magbanua Z."/>
            <person name="Pechanova O."/>
            <person name="Grover C."/>
            <person name="Miller E."/>
            <person name="Thrash A."/>
            <person name="Ezzel L."/>
            <person name="Alam S."/>
            <person name="Benzie J."/>
            <person name="Hamilton M."/>
            <person name="Karsi A."/>
            <person name="Lawrence M.L."/>
            <person name="Peterson D.G."/>
        </authorList>
    </citation>
    <scope>NUCLEOTIDE SEQUENCE [LARGE SCALE GENOMIC DNA]</scope>
    <source>
        <strain evidence="11">BAU-BD-2019</strain>
        <tissue evidence="10">Blood</tissue>
    </source>
</reference>
<feature type="domain" description="Reverse transcriptase/retrotransposon-derived protein RNase H-like" evidence="8">
    <location>
        <begin position="914"/>
        <end position="1013"/>
    </location>
</feature>
<dbReference type="InterPro" id="IPR050951">
    <property type="entry name" value="Retrovirus_Pol_polyprotein"/>
</dbReference>
<dbReference type="SUPFAM" id="SSF56672">
    <property type="entry name" value="DNA/RNA polymerases"/>
    <property type="match status" value="1"/>
</dbReference>
<accession>A0ABQ8L4Y5</accession>
<dbReference type="Gene3D" id="3.30.70.270">
    <property type="match status" value="1"/>
</dbReference>
<comment type="caution">
    <text evidence="10">The sequence shown here is derived from an EMBL/GenBank/DDBJ whole genome shotgun (WGS) entry which is preliminary data.</text>
</comment>
<feature type="domain" description="Reverse transcriptase" evidence="6">
    <location>
        <begin position="731"/>
        <end position="862"/>
    </location>
</feature>
<comment type="similarity">
    <text evidence="1">Belongs to the beta type-B retroviral polymerase family. HERV class-II K(HML-2) pol subfamily.</text>
</comment>
<evidence type="ECO:0000256" key="4">
    <source>
        <dbReference type="SAM" id="Coils"/>
    </source>
</evidence>
<organism evidence="10 11">
    <name type="scientific">Labeo rohita</name>
    <name type="common">Indian major carp</name>
    <name type="synonym">Cyprinus rohita</name>
    <dbReference type="NCBI Taxonomy" id="84645"/>
    <lineage>
        <taxon>Eukaryota</taxon>
        <taxon>Metazoa</taxon>
        <taxon>Chordata</taxon>
        <taxon>Craniata</taxon>
        <taxon>Vertebrata</taxon>
        <taxon>Euteleostomi</taxon>
        <taxon>Actinopterygii</taxon>
        <taxon>Neopterygii</taxon>
        <taxon>Teleostei</taxon>
        <taxon>Ostariophysi</taxon>
        <taxon>Cypriniformes</taxon>
        <taxon>Cyprinidae</taxon>
        <taxon>Labeoninae</taxon>
        <taxon>Labeonini</taxon>
        <taxon>Labeo</taxon>
    </lineage>
</organism>
<evidence type="ECO:0000313" key="10">
    <source>
        <dbReference type="EMBL" id="KAI2645727.1"/>
    </source>
</evidence>
<dbReference type="CDD" id="cd09274">
    <property type="entry name" value="RNase_HI_RT_Ty3"/>
    <property type="match status" value="1"/>
</dbReference>
<protein>
    <recommendedName>
        <fullName evidence="3">Gypsy retrotransposon integrase-like protein 1</fullName>
        <ecNumber evidence="2">3.1.26.4</ecNumber>
    </recommendedName>
</protein>
<evidence type="ECO:0000259" key="9">
    <source>
        <dbReference type="Pfam" id="PF17921"/>
    </source>
</evidence>
<evidence type="ECO:0000259" key="8">
    <source>
        <dbReference type="Pfam" id="PF17919"/>
    </source>
</evidence>
<dbReference type="PANTHER" id="PTHR37984:SF15">
    <property type="entry name" value="INTEGRASE CATALYTIC DOMAIN-CONTAINING PROTEIN"/>
    <property type="match status" value="1"/>
</dbReference>
<name>A0ABQ8L4Y5_LABRO</name>
<evidence type="ECO:0000259" key="7">
    <source>
        <dbReference type="Pfam" id="PF14893"/>
    </source>
</evidence>
<evidence type="ECO:0000256" key="5">
    <source>
        <dbReference type="SAM" id="MobiDB-lite"/>
    </source>
</evidence>
<feature type="region of interest" description="Disordered" evidence="5">
    <location>
        <begin position="1055"/>
        <end position="1076"/>
    </location>
</feature>
<dbReference type="InterPro" id="IPR043502">
    <property type="entry name" value="DNA/RNA_pol_sf"/>
</dbReference>
<feature type="domain" description="Paraneoplastic antigen Ma-like C-terminal" evidence="7">
    <location>
        <begin position="86"/>
        <end position="241"/>
    </location>
</feature>
<sequence>MPSSAHESLYCAHTVQEPDFCSEPSTSPHGPPHIEPKVLPSSAEKTFQLSPDQLSTPEVQRVVVEHIVKNTEMATHFQSTVRLKPFSGRVPCPNYEVDYDTWRSSLEFYMTDSSLSDVMMVRRIVDSLLPPAADVVKPLGPRATSKAYLDLLDSAYATVEDGDELFVKFLNTNQNHGEKPSSYLQRQIALNIILKKKAISDSDANKQLLKQFCRGCWNNNIISTLQLEQKKHHPPTFTEFLLLLRTEEDRIAAKDSRMKQHLGLAKAKALSNTQVTFPLESDGFAASKLVDSSSSAVKQIQKQIADLQAQLAALTTSKREVSGKVKATKEKKSKLSENHTPKKQEATNTSRHLFRQKEKSCRGNKRPGRRKKMCGQTKSLPSFKLIRVPVEELTGTEPQTGSQNRPRFKVALNEHQAHHIVLPKGLIGSKVTANVKLEGVDCNCLLYSVNRYQLISQTFYNQHLSEHPIRSVSEVLEVEGANGQKVPYTGYVQVSVQFPKGFINSEPQMHTLALIVPDTRSNSSIPVIIGTNTLDSLYEQHCDMNSSGSTPFYGYAQILKTLQLRHQQSSSETIPFKTPVQVRNETDHDITIPINCVIAELSVPHDIIWNIHPDQAEPAAYCSSQQNVDTRPNLKFDFGNSPLSEEWKKHITAKLNSYSDVFAQHDLDYGHATKVKHRIKLSDETPFKQRSLPIHPQDYEAVKKHLQSLLDAGIIRESESPFSSPIVVVCKRNGDVRLCVGYRRLNLRTIKDAYALPNLEVSFCALSGSRWFSVMDLKSGFYQIEMEESDKQKTAFVCPLGFLESNRMPQGITNAPSTFQRLMEKCMGDINLREVLVFFNDLIVFSKTLEEHEAILCQIKVWRQIQRKFVQDYSKIVKPLTNLTSGYPPVRKGCVMAKAGSKYLNPKDPFAERWTPACQEAFETIIHKLTSSPILGFADLQLPYTLHTDASTTGLGAVLYQKQNRQDRVIAYASRGLSQSESRYPAHKLEFLALKWAVTEKFHDYLYGNVFTVLTDNNPLRYVLTTAKLDAASYRWLAALSTFTFNITYRAGRQNHDADGLSRRPHGECENNKPSEEKSSRILQFISSHFTSDLYPVEAVKATCQKHIMANEEGDVPPCLIESLAIHSNAIPEAFNEGELSYGLTTVPKYSNAELADLQRKDPIISRILNMIQLGEPAPPNLKAEPAEFCLLLREMNRLEMVDGLLYRRRQCDHRSVYQFVLPSVLRSSDLDSLHNEMGHFGFEPTLEPVRARFYWPKMSSDVETKIRTCGRCVRRKVSQRKQHPW</sequence>
<gene>
    <name evidence="10" type="ORF">H4Q32_025696</name>
</gene>
<keyword evidence="11" id="KW-1185">Reference proteome</keyword>
<dbReference type="EC" id="3.1.26.4" evidence="2"/>
<dbReference type="Pfam" id="PF17919">
    <property type="entry name" value="RT_RNaseH_2"/>
    <property type="match status" value="1"/>
</dbReference>